<proteinExistence type="predicted"/>
<dbReference type="InterPro" id="IPR033449">
    <property type="entry name" value="Rit1_N"/>
</dbReference>
<dbReference type="Pfam" id="PF04179">
    <property type="entry name" value="Init_tRNA_PT"/>
    <property type="match status" value="1"/>
</dbReference>
<gene>
    <name evidence="3" type="ORF">FA14DRAFT_110992</name>
</gene>
<protein>
    <recommendedName>
        <fullName evidence="5">Initiator tRNA phosphoribosyl transferase</fullName>
    </recommendedName>
</protein>
<dbReference type="OrthoDB" id="45256at2759"/>
<dbReference type="GO" id="GO:0005737">
    <property type="term" value="C:cytoplasm"/>
    <property type="evidence" value="ECO:0007669"/>
    <property type="project" value="TreeGrafter"/>
</dbReference>
<feature type="non-terminal residue" evidence="3">
    <location>
        <position position="1"/>
    </location>
</feature>
<evidence type="ECO:0000259" key="1">
    <source>
        <dbReference type="Pfam" id="PF04179"/>
    </source>
</evidence>
<feature type="domain" description="Rit1 DUSP-like" evidence="1">
    <location>
        <begin position="257"/>
        <end position="377"/>
    </location>
</feature>
<dbReference type="Pfam" id="PF17184">
    <property type="entry name" value="Rit1_C"/>
    <property type="match status" value="1"/>
</dbReference>
<evidence type="ECO:0008006" key="5">
    <source>
        <dbReference type="Google" id="ProtNLM"/>
    </source>
</evidence>
<keyword evidence="4" id="KW-1185">Reference proteome</keyword>
<dbReference type="RefSeq" id="XP_025352006.1">
    <property type="nucleotide sequence ID" value="XM_025495926.1"/>
</dbReference>
<dbReference type="Proteomes" id="UP000245771">
    <property type="component" value="Unassembled WGS sequence"/>
</dbReference>
<sequence>CIIVDSTRRGKSMPDALSKTIPIWCAVINEAARFTYELPTSFKNTFRIADHVISDSERDQIKSRIDGWVEDLLDSHLHVPRLEKPLKPIFVSRSFVDAEIQQIRDGSADFHPVILVSASPMVSTPDPRPKQYKPAKFVYVQGSGDDEEMWSCELTPKLLWQQDNLRKILQTRGNEQALQHCLETIVLQERLANMSVGVLDTMTADVQIGLFGLWFGRRGKNHTFSEDERGRYVLIIHSDGEAEEDGDNDKEKAEIGVLRLGLESGKRGLQDFRKCITKVIAAAQATLPRHILICSSEHDGIGYDLNGSLAVCILSTCFDEDKMQLVESELRQNLPDAYIPHDLIKDDIHKRLQWITTFVPQAKPPSRKHMLRINEVLL</sequence>
<evidence type="ECO:0000313" key="3">
    <source>
        <dbReference type="EMBL" id="PWN31704.1"/>
    </source>
</evidence>
<feature type="domain" description="Rit1 N-terminal" evidence="2">
    <location>
        <begin position="1"/>
        <end position="185"/>
    </location>
</feature>
<dbReference type="InterPro" id="IPR033421">
    <property type="entry name" value="Rit1_DUSP-like"/>
</dbReference>
<evidence type="ECO:0000313" key="4">
    <source>
        <dbReference type="Proteomes" id="UP000245771"/>
    </source>
</evidence>
<name>A0A316V373_9BASI</name>
<dbReference type="InterPro" id="IPR007306">
    <property type="entry name" value="Rit1"/>
</dbReference>
<feature type="non-terminal residue" evidence="3">
    <location>
        <position position="378"/>
    </location>
</feature>
<dbReference type="PANTHER" id="PTHR31811">
    <property type="entry name" value="TRNA A64-2'-O-RIBOSYLPHOSPHATE TRANSFERASE"/>
    <property type="match status" value="1"/>
</dbReference>
<dbReference type="AlphaFoldDB" id="A0A316V373"/>
<evidence type="ECO:0000259" key="2">
    <source>
        <dbReference type="Pfam" id="PF17184"/>
    </source>
</evidence>
<accession>A0A316V373</accession>
<reference evidence="3 4" key="1">
    <citation type="journal article" date="2018" name="Mol. Biol. Evol.">
        <title>Broad Genomic Sampling Reveals a Smut Pathogenic Ancestry of the Fungal Clade Ustilaginomycotina.</title>
        <authorList>
            <person name="Kijpornyongpan T."/>
            <person name="Mondo S.J."/>
            <person name="Barry K."/>
            <person name="Sandor L."/>
            <person name="Lee J."/>
            <person name="Lipzen A."/>
            <person name="Pangilinan J."/>
            <person name="LaButti K."/>
            <person name="Hainaut M."/>
            <person name="Henrissat B."/>
            <person name="Grigoriev I.V."/>
            <person name="Spatafora J.W."/>
            <person name="Aime M.C."/>
        </authorList>
    </citation>
    <scope>NUCLEOTIDE SEQUENCE [LARGE SCALE GENOMIC DNA]</scope>
    <source>
        <strain evidence="3 4">MCA 3882</strain>
    </source>
</reference>
<organism evidence="3 4">
    <name type="scientific">Meira miltonrushii</name>
    <dbReference type="NCBI Taxonomy" id="1280837"/>
    <lineage>
        <taxon>Eukaryota</taxon>
        <taxon>Fungi</taxon>
        <taxon>Dikarya</taxon>
        <taxon>Basidiomycota</taxon>
        <taxon>Ustilaginomycotina</taxon>
        <taxon>Exobasidiomycetes</taxon>
        <taxon>Exobasidiales</taxon>
        <taxon>Brachybasidiaceae</taxon>
        <taxon>Meira</taxon>
    </lineage>
</organism>
<dbReference type="GO" id="GO:0019988">
    <property type="term" value="P:charged-tRNA amino acid modification"/>
    <property type="evidence" value="ECO:0007669"/>
    <property type="project" value="InterPro"/>
</dbReference>
<dbReference type="InParanoid" id="A0A316V373"/>
<dbReference type="GeneID" id="37017707"/>
<dbReference type="GO" id="GO:0043399">
    <property type="term" value="F:tRNA adenosine(64)-2'-O-ribosylphosphate transferase activity"/>
    <property type="evidence" value="ECO:0007669"/>
    <property type="project" value="InterPro"/>
</dbReference>
<dbReference type="PANTHER" id="PTHR31811:SF0">
    <property type="entry name" value="TRNA A64-2'-O-RIBOSYLPHOSPHATE TRANSFERASE"/>
    <property type="match status" value="1"/>
</dbReference>
<dbReference type="EMBL" id="KZ819607">
    <property type="protein sequence ID" value="PWN31704.1"/>
    <property type="molecule type" value="Genomic_DNA"/>
</dbReference>